<evidence type="ECO:0000259" key="4">
    <source>
        <dbReference type="Pfam" id="PF14689"/>
    </source>
</evidence>
<evidence type="ECO:0000256" key="2">
    <source>
        <dbReference type="ARBA" id="ARBA00022679"/>
    </source>
</evidence>
<dbReference type="InterPro" id="IPR016120">
    <property type="entry name" value="Sig_transdc_His_kin_SpoOB"/>
</dbReference>
<evidence type="ECO:0000313" key="5">
    <source>
        <dbReference type="EMBL" id="KRQ88155.1"/>
    </source>
</evidence>
<organism evidence="5 6">
    <name type="scientific">Caloramator mitchellensis</name>
    <dbReference type="NCBI Taxonomy" id="908809"/>
    <lineage>
        <taxon>Bacteria</taxon>
        <taxon>Bacillati</taxon>
        <taxon>Bacillota</taxon>
        <taxon>Clostridia</taxon>
        <taxon>Eubacteriales</taxon>
        <taxon>Clostridiaceae</taxon>
        <taxon>Caloramator</taxon>
    </lineage>
</organism>
<dbReference type="GO" id="GO:0000155">
    <property type="term" value="F:phosphorelay sensor kinase activity"/>
    <property type="evidence" value="ECO:0007669"/>
    <property type="project" value="InterPro"/>
</dbReference>
<evidence type="ECO:0000256" key="1">
    <source>
        <dbReference type="ARBA" id="ARBA00022553"/>
    </source>
</evidence>
<protein>
    <recommendedName>
        <fullName evidence="4">SpoOB alpha-helical domain-containing protein</fullName>
    </recommendedName>
</protein>
<dbReference type="STRING" id="908809.ABG79_00325"/>
<name>A0A0R3JX94_CALMK</name>
<comment type="caution">
    <text evidence="5">The sequence shown here is derived from an EMBL/GenBank/DDBJ whole genome shotgun (WGS) entry which is preliminary data.</text>
</comment>
<sequence>MNDEFITELSVKQLRLIRHSFMNNLQVIYAYLQINKPEKAIDYIKEINKKVLRLSLIYNLDNPLFSLMMQDIVMEIDKFGLDYEINTLIDCIPNEIFTKNKSETFYLFEILKNKLVEGIKNTEENKKIYIEVAKNDHIYVTFCNTELKEELKNADSEMVYSHDDIELKFFKFGNSFLIQLIIHQSR</sequence>
<accession>A0A0R3JX94</accession>
<keyword evidence="6" id="KW-1185">Reference proteome</keyword>
<dbReference type="OrthoDB" id="1634477at2"/>
<dbReference type="AlphaFoldDB" id="A0A0R3JX94"/>
<dbReference type="Proteomes" id="UP000052015">
    <property type="component" value="Unassembled WGS sequence"/>
</dbReference>
<keyword evidence="1" id="KW-0597">Phosphoprotein</keyword>
<keyword evidence="2" id="KW-0808">Transferase</keyword>
<reference evidence="5 6" key="1">
    <citation type="submission" date="2015-09" db="EMBL/GenBank/DDBJ databases">
        <title>Draft genome sequence of a Caloramator mitchellensis, a moderate thermophile from the Great Artesian Basin of Australia.</title>
        <authorList>
            <person name="Patel B.K."/>
        </authorList>
    </citation>
    <scope>NUCLEOTIDE SEQUENCE [LARGE SCALE GENOMIC DNA]</scope>
    <source>
        <strain evidence="5 6">VF08</strain>
    </source>
</reference>
<dbReference type="Pfam" id="PF14689">
    <property type="entry name" value="SPOB_a"/>
    <property type="match status" value="1"/>
</dbReference>
<dbReference type="SUPFAM" id="SSF55890">
    <property type="entry name" value="Sporulation response regulatory protein Spo0B"/>
    <property type="match status" value="1"/>
</dbReference>
<evidence type="ECO:0000313" key="6">
    <source>
        <dbReference type="Proteomes" id="UP000052015"/>
    </source>
</evidence>
<feature type="domain" description="SpoOB alpha-helical" evidence="4">
    <location>
        <begin position="10"/>
        <end position="60"/>
    </location>
</feature>
<dbReference type="InterPro" id="IPR039506">
    <property type="entry name" value="SPOB_a"/>
</dbReference>
<keyword evidence="3" id="KW-0418">Kinase</keyword>
<evidence type="ECO:0000256" key="3">
    <source>
        <dbReference type="ARBA" id="ARBA00022777"/>
    </source>
</evidence>
<dbReference type="RefSeq" id="WP_057976429.1">
    <property type="nucleotide sequence ID" value="NZ_LKHP01000001.1"/>
</dbReference>
<dbReference type="EMBL" id="LKHP01000001">
    <property type="protein sequence ID" value="KRQ88155.1"/>
    <property type="molecule type" value="Genomic_DNA"/>
</dbReference>
<proteinExistence type="predicted"/>
<dbReference type="Gene3D" id="1.10.287.130">
    <property type="match status" value="1"/>
</dbReference>
<gene>
    <name evidence="5" type="ORF">ABG79_00325</name>
</gene>